<keyword evidence="5 8" id="KW-0812">Transmembrane</keyword>
<reference evidence="11" key="1">
    <citation type="submission" date="2018-12" db="EMBL/GenBank/DDBJ databases">
        <title>Dusodibacter welbiota gen. nov., sp. nov., isolated from human faeces and emended description of the Oscillibacter genus.</title>
        <authorList>
            <person name="Le Roy T."/>
            <person name="Van der Smissen P."/>
            <person name="Delzenne N."/>
            <person name="Muccioli G."/>
            <person name="Collet J.F."/>
            <person name="Cani P.D."/>
        </authorList>
    </citation>
    <scope>NUCLEOTIDE SEQUENCE [LARGE SCALE GENOMIC DNA]</scope>
    <source>
        <strain evidence="11">J115</strain>
    </source>
</reference>
<evidence type="ECO:0000256" key="4">
    <source>
        <dbReference type="ARBA" id="ARBA00022519"/>
    </source>
</evidence>
<dbReference type="Pfam" id="PF12832">
    <property type="entry name" value="MFS_1_like"/>
    <property type="match status" value="1"/>
</dbReference>
<organism evidence="10 11">
    <name type="scientific">Dysosmobacter welbionis</name>
    <dbReference type="NCBI Taxonomy" id="2093857"/>
    <lineage>
        <taxon>Bacteria</taxon>
        <taxon>Bacillati</taxon>
        <taxon>Bacillota</taxon>
        <taxon>Clostridia</taxon>
        <taxon>Eubacteriales</taxon>
        <taxon>Oscillospiraceae</taxon>
        <taxon>Dysosmobacter</taxon>
    </lineage>
</organism>
<dbReference type="PROSITE" id="PS50850">
    <property type="entry name" value="MFS"/>
    <property type="match status" value="1"/>
</dbReference>
<feature type="transmembrane region" description="Helical" evidence="8">
    <location>
        <begin position="208"/>
        <end position="232"/>
    </location>
</feature>
<dbReference type="Gene3D" id="1.20.1250.20">
    <property type="entry name" value="MFS general substrate transporter like domains"/>
    <property type="match status" value="2"/>
</dbReference>
<dbReference type="InterPro" id="IPR020846">
    <property type="entry name" value="MFS_dom"/>
</dbReference>
<keyword evidence="6 8" id="KW-1133">Transmembrane helix</keyword>
<feature type="transmembrane region" description="Helical" evidence="8">
    <location>
        <begin position="72"/>
        <end position="90"/>
    </location>
</feature>
<feature type="transmembrane region" description="Helical" evidence="8">
    <location>
        <begin position="365"/>
        <end position="388"/>
    </location>
</feature>
<feature type="transmembrane region" description="Helical" evidence="8">
    <location>
        <begin position="96"/>
        <end position="116"/>
    </location>
</feature>
<feature type="transmembrane region" description="Helical" evidence="8">
    <location>
        <begin position="299"/>
        <end position="323"/>
    </location>
</feature>
<feature type="transmembrane region" description="Helical" evidence="8">
    <location>
        <begin position="164"/>
        <end position="182"/>
    </location>
</feature>
<comment type="subcellular location">
    <subcellularLocation>
        <location evidence="1">Cell inner membrane</location>
        <topology evidence="1">Multi-pass membrane protein</topology>
    </subcellularLocation>
</comment>
<gene>
    <name evidence="10" type="ORF">EIO64_04110</name>
</gene>
<keyword evidence="7 8" id="KW-0472">Membrane</keyword>
<proteinExistence type="predicted"/>
<keyword evidence="4" id="KW-0997">Cell inner membrane</keyword>
<evidence type="ECO:0000313" key="10">
    <source>
        <dbReference type="EMBL" id="QCI58503.1"/>
    </source>
</evidence>
<dbReference type="PANTHER" id="PTHR23522">
    <property type="entry name" value="BLL5896 PROTEIN"/>
    <property type="match status" value="1"/>
</dbReference>
<dbReference type="GO" id="GO:0022857">
    <property type="term" value="F:transmembrane transporter activity"/>
    <property type="evidence" value="ECO:0007669"/>
    <property type="project" value="InterPro"/>
</dbReference>
<feature type="transmembrane region" description="Helical" evidence="8">
    <location>
        <begin position="12"/>
        <end position="35"/>
    </location>
</feature>
<evidence type="ECO:0000256" key="1">
    <source>
        <dbReference type="ARBA" id="ARBA00004429"/>
    </source>
</evidence>
<dbReference type="SUPFAM" id="SSF103473">
    <property type="entry name" value="MFS general substrate transporter"/>
    <property type="match status" value="1"/>
</dbReference>
<keyword evidence="11" id="KW-1185">Reference proteome</keyword>
<name>A0A4D7ALH0_9FIRM</name>
<protein>
    <submittedName>
        <fullName evidence="10">MFS transporter</fullName>
    </submittedName>
</protein>
<evidence type="ECO:0000256" key="2">
    <source>
        <dbReference type="ARBA" id="ARBA00022448"/>
    </source>
</evidence>
<evidence type="ECO:0000256" key="8">
    <source>
        <dbReference type="SAM" id="Phobius"/>
    </source>
</evidence>
<feature type="transmembrane region" description="Helical" evidence="8">
    <location>
        <begin position="330"/>
        <end position="353"/>
    </location>
</feature>
<keyword evidence="2" id="KW-0813">Transport</keyword>
<evidence type="ECO:0000259" key="9">
    <source>
        <dbReference type="PROSITE" id="PS50850"/>
    </source>
</evidence>
<dbReference type="KEGG" id="obj:EIO64_04110"/>
<dbReference type="GeneID" id="89522358"/>
<evidence type="ECO:0000256" key="5">
    <source>
        <dbReference type="ARBA" id="ARBA00022692"/>
    </source>
</evidence>
<feature type="transmembrane region" description="Helical" evidence="8">
    <location>
        <begin position="244"/>
        <end position="262"/>
    </location>
</feature>
<accession>A0A4D7ALH0</accession>
<dbReference type="GO" id="GO:0005886">
    <property type="term" value="C:plasma membrane"/>
    <property type="evidence" value="ECO:0007669"/>
    <property type="project" value="UniProtKB-SubCell"/>
</dbReference>
<dbReference type="InterPro" id="IPR036259">
    <property type="entry name" value="MFS_trans_sf"/>
</dbReference>
<evidence type="ECO:0000256" key="3">
    <source>
        <dbReference type="ARBA" id="ARBA00022475"/>
    </source>
</evidence>
<feature type="transmembrane region" description="Helical" evidence="8">
    <location>
        <begin position="269"/>
        <end position="287"/>
    </location>
</feature>
<dbReference type="EMBL" id="CP034413">
    <property type="protein sequence ID" value="QCI58503.1"/>
    <property type="molecule type" value="Genomic_DNA"/>
</dbReference>
<evidence type="ECO:0000256" key="7">
    <source>
        <dbReference type="ARBA" id="ARBA00023136"/>
    </source>
</evidence>
<dbReference type="PANTHER" id="PTHR23522:SF10">
    <property type="entry name" value="3-PHENYLPROPIONIC ACID TRANSPORTER-RELATED"/>
    <property type="match status" value="1"/>
</dbReference>
<sequence length="394" mass="42250">MPAKALNRRFFLLQAIMMLIDCITVAYISPILVSFGYSKLQIGQVMTLGALAATLARPLWGFLNDRFSCAKQVTLGGTAVGIACYFLLTWGGGQMGLTTIAVMGLYITVVCMMNFVDSWALRLINGGASLNYGATRAGGSLSYALGAAIFGMVVSRWGFRPGNVALWVLWILMCVVALSLPNPPPASHLDQKPVTLLQGFRTLRSNRVYWVMLAALFLCTLASGSMESFYSVLILSAGGTEQHVGFALFLQATSELPVMFGYSRLRSRLHLSAAPLMAVSMLCYALKALTLASAGSLNIILVAALFQALSFALFTPACVDFMLETVPGEYLAMGHLLFLAIGQGIGAVAGNALSGILSEYLGMAWMFRTVGFLALLASVLACCSAKMLKRRNFS</sequence>
<evidence type="ECO:0000313" key="11">
    <source>
        <dbReference type="Proteomes" id="UP000298642"/>
    </source>
</evidence>
<evidence type="ECO:0000256" key="6">
    <source>
        <dbReference type="ARBA" id="ARBA00022989"/>
    </source>
</evidence>
<dbReference type="AlphaFoldDB" id="A0A4D7ALH0"/>
<keyword evidence="3" id="KW-1003">Cell membrane</keyword>
<dbReference type="InterPro" id="IPR024989">
    <property type="entry name" value="MFS_assoc_dom"/>
</dbReference>
<feature type="transmembrane region" description="Helical" evidence="8">
    <location>
        <begin position="137"/>
        <end position="158"/>
    </location>
</feature>
<dbReference type="Proteomes" id="UP000298642">
    <property type="component" value="Chromosome"/>
</dbReference>
<feature type="domain" description="Major facilitator superfamily (MFS) profile" evidence="9">
    <location>
        <begin position="208"/>
        <end position="394"/>
    </location>
</feature>
<dbReference type="RefSeq" id="WP_136890802.1">
    <property type="nucleotide sequence ID" value="NZ_CP034413.3"/>
</dbReference>